<keyword evidence="1" id="KW-0862">Zinc</keyword>
<evidence type="ECO:0000313" key="3">
    <source>
        <dbReference type="Proteomes" id="UP000070501"/>
    </source>
</evidence>
<comment type="catalytic activity">
    <reaction evidence="1">
        <text>S-ubiquitinyl-[E2 ubiquitin-conjugating enzyme]-L-cysteine + [acceptor protein]-L-lysine = [E2 ubiquitin-conjugating enzyme]-L-cysteine + N(6)-ubiquitinyl-[acceptor protein]-L-lysine.</text>
        <dbReference type="EC" id="2.3.2.27"/>
    </reaction>
</comment>
<keyword evidence="3" id="KW-1185">Reference proteome</keyword>
<dbReference type="Proteomes" id="UP000070501">
    <property type="component" value="Unassembled WGS sequence"/>
</dbReference>
<accession>A0A136J4Z6</accession>
<evidence type="ECO:0000313" key="2">
    <source>
        <dbReference type="EMBL" id="KXJ92271.1"/>
    </source>
</evidence>
<dbReference type="InParanoid" id="A0A136J4Z6"/>
<dbReference type="GO" id="GO:0006281">
    <property type="term" value="P:DNA repair"/>
    <property type="evidence" value="ECO:0007669"/>
    <property type="project" value="UniProtKB-UniRule"/>
</dbReference>
<dbReference type="OrthoDB" id="185455at2759"/>
<proteinExistence type="inferred from homology"/>
<dbReference type="Gene3D" id="3.90.1150.220">
    <property type="match status" value="1"/>
</dbReference>
<keyword evidence="1" id="KW-0479">Metal-binding</keyword>
<comment type="subcellular location">
    <subcellularLocation>
        <location evidence="1">Nucleus</location>
    </subcellularLocation>
</comment>
<keyword evidence="1" id="KW-0233">DNA recombination</keyword>
<organism evidence="2 3">
    <name type="scientific">Microdochium bolleyi</name>
    <dbReference type="NCBI Taxonomy" id="196109"/>
    <lineage>
        <taxon>Eukaryota</taxon>
        <taxon>Fungi</taxon>
        <taxon>Dikarya</taxon>
        <taxon>Ascomycota</taxon>
        <taxon>Pezizomycotina</taxon>
        <taxon>Sordariomycetes</taxon>
        <taxon>Xylariomycetidae</taxon>
        <taxon>Xylariales</taxon>
        <taxon>Microdochiaceae</taxon>
        <taxon>Microdochium</taxon>
    </lineage>
</organism>
<feature type="non-terminal residue" evidence="2">
    <location>
        <position position="59"/>
    </location>
</feature>
<dbReference type="Pfam" id="PF07574">
    <property type="entry name" value="SMC_Nse1"/>
    <property type="match status" value="1"/>
</dbReference>
<dbReference type="EMBL" id="KQ964249">
    <property type="protein sequence ID" value="KXJ92271.1"/>
    <property type="molecule type" value="Genomic_DNA"/>
</dbReference>
<comment type="subunit">
    <text evidence="1">Component of the Smc5-Smc6 complex.</text>
</comment>
<keyword evidence="1" id="KW-0863">Zinc-finger</keyword>
<dbReference type="EC" id="2.3.2.27" evidence="1"/>
<keyword evidence="1" id="KW-0227">DNA damage</keyword>
<dbReference type="GO" id="GO:0061630">
    <property type="term" value="F:ubiquitin protein ligase activity"/>
    <property type="evidence" value="ECO:0007669"/>
    <property type="project" value="UniProtKB-EC"/>
</dbReference>
<keyword evidence="1" id="KW-0539">Nucleus</keyword>
<protein>
    <recommendedName>
        <fullName evidence="1">Non-structural maintenance of chromosomes element 1 homolog</fullName>
        <ecNumber evidence="1">2.3.2.27</ecNumber>
    </recommendedName>
</protein>
<keyword evidence="1" id="KW-0234">DNA repair</keyword>
<sequence length="59" mass="6299">MEPEDGDEAMHGQHYADGNRAFLQALMSRGSMTFSEAQPVLAAIFTAQEAAEAQREGGA</sequence>
<keyword evidence="1" id="KW-0808">Transferase</keyword>
<dbReference type="GO" id="GO:0006310">
    <property type="term" value="P:DNA recombination"/>
    <property type="evidence" value="ECO:0007669"/>
    <property type="project" value="UniProtKB-KW"/>
</dbReference>
<name>A0A136J4Z6_9PEZI</name>
<dbReference type="GO" id="GO:0030915">
    <property type="term" value="C:Smc5-Smc6 complex"/>
    <property type="evidence" value="ECO:0007669"/>
    <property type="project" value="UniProtKB-UniRule"/>
</dbReference>
<gene>
    <name evidence="2" type="ORF">Micbo1qcDRAFT_162467</name>
</gene>
<dbReference type="AlphaFoldDB" id="A0A136J4Z6"/>
<comment type="similarity">
    <text evidence="1">Belongs to the NSE1 family.</text>
</comment>
<dbReference type="GO" id="GO:0008270">
    <property type="term" value="F:zinc ion binding"/>
    <property type="evidence" value="ECO:0007669"/>
    <property type="project" value="UniProtKB-KW"/>
</dbReference>
<evidence type="ECO:0000256" key="1">
    <source>
        <dbReference type="RuleBase" id="RU368018"/>
    </source>
</evidence>
<keyword evidence="1" id="KW-0833">Ubl conjugation pathway</keyword>
<dbReference type="InterPro" id="IPR011513">
    <property type="entry name" value="Nse1"/>
</dbReference>
<dbReference type="GO" id="GO:0005634">
    <property type="term" value="C:nucleus"/>
    <property type="evidence" value="ECO:0007669"/>
    <property type="project" value="UniProtKB-SubCell"/>
</dbReference>
<comment type="function">
    <text evidence="1">Acts in a DNA repair pathway for removal of UV-induced DNA damage that is distinct from classical nucleotide excision repair and in repair of ionizing radiation damage. Functions in homologous recombination repair of DNA double strand breaks and in recovery of stalled replication forks.</text>
</comment>
<reference evidence="3" key="1">
    <citation type="submission" date="2016-02" db="EMBL/GenBank/DDBJ databases">
        <title>Draft genome sequence of Microdochium bolleyi, a fungal endophyte of beachgrass.</title>
        <authorList>
            <consortium name="DOE Joint Genome Institute"/>
            <person name="David A.S."/>
            <person name="May G."/>
            <person name="Haridas S."/>
            <person name="Lim J."/>
            <person name="Wang M."/>
            <person name="Labutti K."/>
            <person name="Lipzen A."/>
            <person name="Barry K."/>
            <person name="Grigoriev I.V."/>
        </authorList>
    </citation>
    <scope>NUCLEOTIDE SEQUENCE [LARGE SCALE GENOMIC DNA]</scope>
    <source>
        <strain evidence="3">J235TASD1</strain>
    </source>
</reference>